<dbReference type="EMBL" id="PEKP01000043">
    <property type="protein sequence ID" value="PIK25272.1"/>
    <property type="molecule type" value="Genomic_DNA"/>
</dbReference>
<comment type="caution">
    <text evidence="2">The sequence shown here is derived from an EMBL/GenBank/DDBJ whole genome shotgun (WGS) entry which is preliminary data.</text>
</comment>
<reference evidence="2 3" key="1">
    <citation type="submission" date="2017-11" db="EMBL/GenBank/DDBJ databases">
        <title>Draft genome sequence of Bacillus pumilus 51_5il from lake Gorkoye (Russia: Novosibirsk region).</title>
        <authorList>
            <person name="Shipova A.A."/>
            <person name="Rozanov A.S."/>
            <person name="Bryanskaya A.V."/>
            <person name="Peltek S.E."/>
        </authorList>
    </citation>
    <scope>NUCLEOTIDE SEQUENCE [LARGE SCALE GENOMIC DNA]</scope>
    <source>
        <strain evidence="2 3">51_5il</strain>
    </source>
</reference>
<evidence type="ECO:0000313" key="3">
    <source>
        <dbReference type="Proteomes" id="UP000230768"/>
    </source>
</evidence>
<dbReference type="Gene3D" id="1.20.140.160">
    <property type="match status" value="1"/>
</dbReference>
<proteinExistence type="predicted"/>
<dbReference type="InterPro" id="IPR014284">
    <property type="entry name" value="RNA_pol_sigma-70_dom"/>
</dbReference>
<evidence type="ECO:0000259" key="1">
    <source>
        <dbReference type="Pfam" id="PF04545"/>
    </source>
</evidence>
<sequence>MSQTLLNFDFLNEPIVKRFLADPQNQQLFQEVTENPNEQNHLLLDRKFKVFYKKARMLKYFSTMIRISSIDFDKKDRKIKQRYLLTLDAPLNNEDEKTTRTETIPDPVEEPFTTSCVNLTECITDPTLYRAYTRLNKKQKKVLNLMYLEGLTLQDIATFLGDSKQNINNIHKRSLNRLKSTISLKNQED</sequence>
<dbReference type="AlphaFoldDB" id="A0A2G8IP77"/>
<dbReference type="Pfam" id="PF04545">
    <property type="entry name" value="Sigma70_r4"/>
    <property type="match status" value="1"/>
</dbReference>
<dbReference type="InterPro" id="IPR007630">
    <property type="entry name" value="RNA_pol_sigma70_r4"/>
</dbReference>
<evidence type="ECO:0000313" key="2">
    <source>
        <dbReference type="EMBL" id="PIK25272.1"/>
    </source>
</evidence>
<dbReference type="InterPro" id="IPR013324">
    <property type="entry name" value="RNA_pol_sigma_r3/r4-like"/>
</dbReference>
<feature type="domain" description="RNA polymerase sigma-70 region 4" evidence="1">
    <location>
        <begin position="134"/>
        <end position="179"/>
    </location>
</feature>
<gene>
    <name evidence="2" type="ORF">CTV99_18735</name>
</gene>
<protein>
    <submittedName>
        <fullName evidence="2">RNA polymerase subunit sigma-70</fullName>
    </submittedName>
</protein>
<dbReference type="GO" id="GO:0006352">
    <property type="term" value="P:DNA-templated transcription initiation"/>
    <property type="evidence" value="ECO:0007669"/>
    <property type="project" value="InterPro"/>
</dbReference>
<dbReference type="SUPFAM" id="SSF88659">
    <property type="entry name" value="Sigma3 and sigma4 domains of RNA polymerase sigma factors"/>
    <property type="match status" value="1"/>
</dbReference>
<dbReference type="NCBIfam" id="TIGR02937">
    <property type="entry name" value="sigma70-ECF"/>
    <property type="match status" value="1"/>
</dbReference>
<dbReference type="RefSeq" id="WP_099728832.1">
    <property type="nucleotide sequence ID" value="NZ_PEKP01000043.1"/>
</dbReference>
<name>A0A2G8IP77_BACPU</name>
<accession>A0A2G8IP77</accession>
<dbReference type="Proteomes" id="UP000230768">
    <property type="component" value="Unassembled WGS sequence"/>
</dbReference>
<organism evidence="2 3">
    <name type="scientific">Bacillus pumilus</name>
    <name type="common">Bacillus mesentericus</name>
    <dbReference type="NCBI Taxonomy" id="1408"/>
    <lineage>
        <taxon>Bacteria</taxon>
        <taxon>Bacillati</taxon>
        <taxon>Bacillota</taxon>
        <taxon>Bacilli</taxon>
        <taxon>Bacillales</taxon>
        <taxon>Bacillaceae</taxon>
        <taxon>Bacillus</taxon>
    </lineage>
</organism>
<dbReference type="GO" id="GO:0003700">
    <property type="term" value="F:DNA-binding transcription factor activity"/>
    <property type="evidence" value="ECO:0007669"/>
    <property type="project" value="InterPro"/>
</dbReference>